<sequence length="306" mass="32896">MTYAFDPELAPFAPRMAPIDYGDPETARATLRAVMAGQPAYQPRGPVSVTDRVIPGSVTVRLYQPERRYWPLPALVYPHWGGFVTGDLDTARTSSLRIADLLGVLVVSPDYRLAPEHPFPAGLDDCYAALEWTVDNAAELGVDPRRVGVGGLSAGGGLAAALALLARDRGGPPVRFQCLLFPELDDRMETVSARAFVDTPMLDRGNLALSWKHYLRGSGGAVSPYAAPARATDLSGLPPAFVTACEFDPLRDEGLSYAHRLIQAGVPTEVAHYPGTFHASIGVAHAAVSQRMVADQLDVLRRRLVG</sequence>
<dbReference type="PANTHER" id="PTHR48081:SF8">
    <property type="entry name" value="ALPHA_BETA HYDROLASE FOLD-3 DOMAIN-CONTAINING PROTEIN-RELATED"/>
    <property type="match status" value="1"/>
</dbReference>
<evidence type="ECO:0000259" key="2">
    <source>
        <dbReference type="Pfam" id="PF07859"/>
    </source>
</evidence>
<dbReference type="GO" id="GO:0016787">
    <property type="term" value="F:hydrolase activity"/>
    <property type="evidence" value="ECO:0007669"/>
    <property type="project" value="UniProtKB-KW"/>
</dbReference>
<evidence type="ECO:0000313" key="4">
    <source>
        <dbReference type="Proteomes" id="UP000199501"/>
    </source>
</evidence>
<dbReference type="SUPFAM" id="SSF53474">
    <property type="entry name" value="alpha/beta-Hydrolases"/>
    <property type="match status" value="1"/>
</dbReference>
<dbReference type="STRING" id="1271860.SAMN05216174_107241"/>
<feature type="domain" description="Alpha/beta hydrolase fold-3" evidence="2">
    <location>
        <begin position="75"/>
        <end position="279"/>
    </location>
</feature>
<evidence type="ECO:0000256" key="1">
    <source>
        <dbReference type="ARBA" id="ARBA00022801"/>
    </source>
</evidence>
<evidence type="ECO:0000313" key="3">
    <source>
        <dbReference type="EMBL" id="SDD12169.1"/>
    </source>
</evidence>
<gene>
    <name evidence="3" type="ORF">SAMN05216174_107241</name>
</gene>
<dbReference type="InterPro" id="IPR050300">
    <property type="entry name" value="GDXG_lipolytic_enzyme"/>
</dbReference>
<dbReference type="Gene3D" id="3.40.50.1820">
    <property type="entry name" value="alpha/beta hydrolase"/>
    <property type="match status" value="1"/>
</dbReference>
<name>A0A1G6S5Q1_9PSEU</name>
<dbReference type="OrthoDB" id="3206739at2"/>
<proteinExistence type="predicted"/>
<accession>A0A1G6S5Q1</accession>
<dbReference type="Proteomes" id="UP000199501">
    <property type="component" value="Unassembled WGS sequence"/>
</dbReference>
<dbReference type="AlphaFoldDB" id="A0A1G6S5Q1"/>
<dbReference type="InterPro" id="IPR029058">
    <property type="entry name" value="AB_hydrolase_fold"/>
</dbReference>
<dbReference type="InterPro" id="IPR013094">
    <property type="entry name" value="AB_hydrolase_3"/>
</dbReference>
<dbReference type="RefSeq" id="WP_091451458.1">
    <property type="nucleotide sequence ID" value="NZ_FMZZ01000007.1"/>
</dbReference>
<dbReference type="Pfam" id="PF07859">
    <property type="entry name" value="Abhydrolase_3"/>
    <property type="match status" value="1"/>
</dbReference>
<keyword evidence="1" id="KW-0378">Hydrolase</keyword>
<dbReference type="PANTHER" id="PTHR48081">
    <property type="entry name" value="AB HYDROLASE SUPERFAMILY PROTEIN C4A8.06C"/>
    <property type="match status" value="1"/>
</dbReference>
<keyword evidence="4" id="KW-1185">Reference proteome</keyword>
<dbReference type="EMBL" id="FMZZ01000007">
    <property type="protein sequence ID" value="SDD12169.1"/>
    <property type="molecule type" value="Genomic_DNA"/>
</dbReference>
<reference evidence="4" key="1">
    <citation type="submission" date="2016-10" db="EMBL/GenBank/DDBJ databases">
        <authorList>
            <person name="Varghese N."/>
            <person name="Submissions S."/>
        </authorList>
    </citation>
    <scope>NUCLEOTIDE SEQUENCE [LARGE SCALE GENOMIC DNA]</scope>
    <source>
        <strain evidence="4">IBRC-M 10403</strain>
    </source>
</reference>
<protein>
    <submittedName>
        <fullName evidence="3">Acetyl esterase/lipase</fullName>
    </submittedName>
</protein>
<organism evidence="3 4">
    <name type="scientific">Actinokineospora iranica</name>
    <dbReference type="NCBI Taxonomy" id="1271860"/>
    <lineage>
        <taxon>Bacteria</taxon>
        <taxon>Bacillati</taxon>
        <taxon>Actinomycetota</taxon>
        <taxon>Actinomycetes</taxon>
        <taxon>Pseudonocardiales</taxon>
        <taxon>Pseudonocardiaceae</taxon>
        <taxon>Actinokineospora</taxon>
    </lineage>
</organism>